<evidence type="ECO:0000313" key="3">
    <source>
        <dbReference type="Proteomes" id="UP000050509"/>
    </source>
</evidence>
<dbReference type="EMBL" id="LJCR01000684">
    <property type="protein sequence ID" value="KPV52031.1"/>
    <property type="molecule type" value="Genomic_DNA"/>
</dbReference>
<comment type="caution">
    <text evidence="2">The sequence shown here is derived from an EMBL/GenBank/DDBJ whole genome shotgun (WGS) entry which is preliminary data.</text>
</comment>
<dbReference type="SUPFAM" id="SSF57783">
    <property type="entry name" value="Zinc beta-ribbon"/>
    <property type="match status" value="1"/>
</dbReference>
<feature type="domain" description="DNA topoisomerase type IA zn finger" evidence="1">
    <location>
        <begin position="11"/>
        <end position="48"/>
    </location>
</feature>
<name>A0A0P9FG03_9CHLR</name>
<accession>A0A0P9FG03</accession>
<evidence type="ECO:0000313" key="2">
    <source>
        <dbReference type="EMBL" id="KPV52031.1"/>
    </source>
</evidence>
<organism evidence="2 3">
    <name type="scientific">Kouleothrix aurantiaca</name>
    <dbReference type="NCBI Taxonomy" id="186479"/>
    <lineage>
        <taxon>Bacteria</taxon>
        <taxon>Bacillati</taxon>
        <taxon>Chloroflexota</taxon>
        <taxon>Chloroflexia</taxon>
        <taxon>Chloroflexales</taxon>
        <taxon>Roseiflexineae</taxon>
        <taxon>Roseiflexaceae</taxon>
        <taxon>Kouleothrix</taxon>
    </lineage>
</organism>
<protein>
    <recommendedName>
        <fullName evidence="1">DNA topoisomerase type IA zn finger domain-containing protein</fullName>
    </recommendedName>
</protein>
<dbReference type="GO" id="GO:0006265">
    <property type="term" value="P:DNA topological change"/>
    <property type="evidence" value="ECO:0007669"/>
    <property type="project" value="InterPro"/>
</dbReference>
<dbReference type="InterPro" id="IPR013498">
    <property type="entry name" value="Topo_IA_Znf"/>
</dbReference>
<keyword evidence="3" id="KW-1185">Reference proteome</keyword>
<dbReference type="Gene3D" id="3.30.65.10">
    <property type="entry name" value="Bacterial Topoisomerase I, domain 1"/>
    <property type="match status" value="1"/>
</dbReference>
<proteinExistence type="predicted"/>
<dbReference type="GO" id="GO:0003916">
    <property type="term" value="F:DNA topoisomerase activity"/>
    <property type="evidence" value="ECO:0007669"/>
    <property type="project" value="InterPro"/>
</dbReference>
<dbReference type="Proteomes" id="UP000050509">
    <property type="component" value="Unassembled WGS sequence"/>
</dbReference>
<evidence type="ECO:0000259" key="1">
    <source>
        <dbReference type="Pfam" id="PF01396"/>
    </source>
</evidence>
<dbReference type="Pfam" id="PF01396">
    <property type="entry name" value="Zn_ribbon_Top1"/>
    <property type="match status" value="1"/>
</dbReference>
<dbReference type="GO" id="GO:0005694">
    <property type="term" value="C:chromosome"/>
    <property type="evidence" value="ECO:0007669"/>
    <property type="project" value="InterPro"/>
</dbReference>
<gene>
    <name evidence="2" type="ORF">SE17_17860</name>
</gene>
<dbReference type="GO" id="GO:0003677">
    <property type="term" value="F:DNA binding"/>
    <property type="evidence" value="ECO:0007669"/>
    <property type="project" value="InterPro"/>
</dbReference>
<dbReference type="AlphaFoldDB" id="A0A0P9FG03"/>
<reference evidence="2 3" key="1">
    <citation type="submission" date="2015-09" db="EMBL/GenBank/DDBJ databases">
        <title>Draft genome sequence of Kouleothrix aurantiaca JCM 19913.</title>
        <authorList>
            <person name="Hemp J."/>
        </authorList>
    </citation>
    <scope>NUCLEOTIDE SEQUENCE [LARGE SCALE GENOMIC DNA]</scope>
    <source>
        <strain evidence="2 3">COM-B</strain>
    </source>
</reference>
<sequence length="66" mass="7430">MSNPPPKITKSCPDCGHPLILRTNRQNGSQFLGCQDYPTCKHTEPVPESYLLRLQGVKDMFEEGEP</sequence>